<accession>A0A8J2PFP3</accession>
<gene>
    <name evidence="3" type="ORF">AFUS01_LOCUS31864</name>
</gene>
<keyword evidence="1" id="KW-0732">Signal</keyword>
<protein>
    <recommendedName>
        <fullName evidence="2">Kazal-like domain-containing protein</fullName>
    </recommendedName>
</protein>
<dbReference type="AlphaFoldDB" id="A0A8J2PFP3"/>
<organism evidence="3 4">
    <name type="scientific">Allacma fusca</name>
    <dbReference type="NCBI Taxonomy" id="39272"/>
    <lineage>
        <taxon>Eukaryota</taxon>
        <taxon>Metazoa</taxon>
        <taxon>Ecdysozoa</taxon>
        <taxon>Arthropoda</taxon>
        <taxon>Hexapoda</taxon>
        <taxon>Collembola</taxon>
        <taxon>Symphypleona</taxon>
        <taxon>Sminthuridae</taxon>
        <taxon>Allacma</taxon>
    </lineage>
</organism>
<comment type="caution">
    <text evidence="3">The sequence shown here is derived from an EMBL/GenBank/DDBJ whole genome shotgun (WGS) entry which is preliminary data.</text>
</comment>
<feature type="domain" description="Kazal-like" evidence="2">
    <location>
        <begin position="83"/>
        <end position="106"/>
    </location>
</feature>
<dbReference type="InterPro" id="IPR002350">
    <property type="entry name" value="Kazal_dom"/>
</dbReference>
<reference evidence="3" key="1">
    <citation type="submission" date="2021-06" db="EMBL/GenBank/DDBJ databases">
        <authorList>
            <person name="Hodson N. C."/>
            <person name="Mongue J. A."/>
            <person name="Jaron S. K."/>
        </authorList>
    </citation>
    <scope>NUCLEOTIDE SEQUENCE</scope>
</reference>
<dbReference type="EMBL" id="CAJVCH010513846">
    <property type="protein sequence ID" value="CAG7821532.1"/>
    <property type="molecule type" value="Genomic_DNA"/>
</dbReference>
<feature type="chain" id="PRO_5035269422" description="Kazal-like domain-containing protein" evidence="1">
    <location>
        <begin position="17"/>
        <end position="123"/>
    </location>
</feature>
<name>A0A8J2PFP3_9HEXA</name>
<dbReference type="Proteomes" id="UP000708208">
    <property type="component" value="Unassembled WGS sequence"/>
</dbReference>
<evidence type="ECO:0000313" key="3">
    <source>
        <dbReference type="EMBL" id="CAG7821532.1"/>
    </source>
</evidence>
<dbReference type="PROSITE" id="PS00282">
    <property type="entry name" value="KAZAL_1"/>
    <property type="match status" value="1"/>
</dbReference>
<sequence length="123" mass="13987">MNLFLVLFCVISPTFGILNIKRPQQLREVYNVDSGFQTGGNYRPARAPETLLGTQTPYIGNGEFQEGENRPYFRPKKCPQCQCSTKDTYICGSNLKIYRSQCSFSCAQMCDPGQEIVFIQYSM</sequence>
<feature type="signal peptide" evidence="1">
    <location>
        <begin position="1"/>
        <end position="16"/>
    </location>
</feature>
<evidence type="ECO:0000313" key="4">
    <source>
        <dbReference type="Proteomes" id="UP000708208"/>
    </source>
</evidence>
<keyword evidence="4" id="KW-1185">Reference proteome</keyword>
<evidence type="ECO:0000256" key="1">
    <source>
        <dbReference type="SAM" id="SignalP"/>
    </source>
</evidence>
<proteinExistence type="predicted"/>
<evidence type="ECO:0000259" key="2">
    <source>
        <dbReference type="PROSITE" id="PS00282"/>
    </source>
</evidence>